<evidence type="ECO:0008006" key="7">
    <source>
        <dbReference type="Google" id="ProtNLM"/>
    </source>
</evidence>
<evidence type="ECO:0000256" key="2">
    <source>
        <dbReference type="SAM" id="Phobius"/>
    </source>
</evidence>
<keyword evidence="2" id="KW-0812">Transmembrane</keyword>
<feature type="transmembrane region" description="Helical" evidence="2">
    <location>
        <begin position="129"/>
        <end position="151"/>
    </location>
</feature>
<dbReference type="InterPro" id="IPR042099">
    <property type="entry name" value="ANL_N_sf"/>
</dbReference>
<sequence>MVQRPSIAECDRIMTSPGSILEMEEKIIHGRQVRTWKHLPSTFRQFLLHTLHTYSDRHFLSSPLPIPRTPHRSAKPSSSSSSSTPDFDPRENVTFGQVLEKSLRLAAWMRKRGLGVGSRIMIGGRNCTGFIVSFIATHLIGGVAIFLNAWLPREQLIWSIRMTEPSLVLLDEERAQILGPYRFVRETDLPEMFCWSESSYLPTLLDLFDTPADVQAILRGDGLEGLGPESDAVVFFSSGTSGFPKAVLSTQRMALSNLWSGMVAPARAALRAGLPIPPLPKPTDPQRTLLLAIPLFHVTGCLSWLMRAFFAGSRMVLMRRWNAEEAIRLIIQENVKVIGGVPAVVASIVQSPSLPKDTAFDTVFYGGAPPSSHMPKEVKSKWPKAGLVQGYGLTETNAYVCSVAGGDYLDRPDSTGPPVPICDLKIVDPDTKRPLATGQTGLIYVNGPQVMKCYLGDEDATRKVLDQDGWLDTGDIGYVDKEGFLYIKDRLKDIIIRGGENITSSEVENAIYALPYIAEVAAVPLPHDRLGEVVGAIVSLRPPSSSPITSHKKTRRKRDIEESVISELRNRKSIPRYSIPEMVFIHDGPLPKNVNGKILKKDLKLLITQEWERRKRSRKDPRPRPSADICMKKNGDEDVVRAKL</sequence>
<dbReference type="InterPro" id="IPR000873">
    <property type="entry name" value="AMP-dep_synth/lig_dom"/>
</dbReference>
<feature type="domain" description="AMP-binding enzyme C-terminal" evidence="4">
    <location>
        <begin position="506"/>
        <end position="597"/>
    </location>
</feature>
<dbReference type="GO" id="GO:0019748">
    <property type="term" value="P:secondary metabolic process"/>
    <property type="evidence" value="ECO:0007669"/>
    <property type="project" value="TreeGrafter"/>
</dbReference>
<dbReference type="Gene3D" id="3.40.50.12780">
    <property type="entry name" value="N-terminal domain of ligase-like"/>
    <property type="match status" value="1"/>
</dbReference>
<evidence type="ECO:0000259" key="3">
    <source>
        <dbReference type="Pfam" id="PF00501"/>
    </source>
</evidence>
<dbReference type="InterPro" id="IPR025110">
    <property type="entry name" value="AMP-bd_C"/>
</dbReference>
<dbReference type="Gene3D" id="3.30.300.30">
    <property type="match status" value="1"/>
</dbReference>
<evidence type="ECO:0000259" key="4">
    <source>
        <dbReference type="Pfam" id="PF13193"/>
    </source>
</evidence>
<name>A0AAJ8MKL9_9TREE</name>
<dbReference type="InterPro" id="IPR045851">
    <property type="entry name" value="AMP-bd_C_sf"/>
</dbReference>
<dbReference type="Pfam" id="PF00501">
    <property type="entry name" value="AMP-binding"/>
    <property type="match status" value="1"/>
</dbReference>
<dbReference type="PANTHER" id="PTHR24096:SF393">
    <property type="entry name" value="LIGASE, PUTATIVE-RELATED"/>
    <property type="match status" value="1"/>
</dbReference>
<dbReference type="EMBL" id="CP144540">
    <property type="protein sequence ID" value="WWC65631.1"/>
    <property type="molecule type" value="Genomic_DNA"/>
</dbReference>
<accession>A0AAJ8MKL9</accession>
<dbReference type="GO" id="GO:0016405">
    <property type="term" value="F:CoA-ligase activity"/>
    <property type="evidence" value="ECO:0007669"/>
    <property type="project" value="TreeGrafter"/>
</dbReference>
<dbReference type="GeneID" id="28971121"/>
<keyword evidence="6" id="KW-1185">Reference proteome</keyword>
<gene>
    <name evidence="5" type="ORF">I303_108251</name>
</gene>
<dbReference type="AlphaFoldDB" id="A0AAJ8MKL9"/>
<dbReference type="SUPFAM" id="SSF56801">
    <property type="entry name" value="Acetyl-CoA synthetase-like"/>
    <property type="match status" value="1"/>
</dbReference>
<keyword evidence="2" id="KW-1133">Transmembrane helix</keyword>
<evidence type="ECO:0000313" key="5">
    <source>
        <dbReference type="EMBL" id="WWC65631.1"/>
    </source>
</evidence>
<dbReference type="Proteomes" id="UP000078595">
    <property type="component" value="Chromosome 11"/>
</dbReference>
<feature type="transmembrane region" description="Helical" evidence="2">
    <location>
        <begin position="289"/>
        <end position="310"/>
    </location>
</feature>
<organism evidence="5 6">
    <name type="scientific">Kwoniella dejecticola CBS 10117</name>
    <dbReference type="NCBI Taxonomy" id="1296121"/>
    <lineage>
        <taxon>Eukaryota</taxon>
        <taxon>Fungi</taxon>
        <taxon>Dikarya</taxon>
        <taxon>Basidiomycota</taxon>
        <taxon>Agaricomycotina</taxon>
        <taxon>Tremellomycetes</taxon>
        <taxon>Tremellales</taxon>
        <taxon>Cryptococcaceae</taxon>
        <taxon>Kwoniella</taxon>
    </lineage>
</organism>
<reference evidence="5" key="2">
    <citation type="submission" date="2024-02" db="EMBL/GenBank/DDBJ databases">
        <title>Comparative genomics of Cryptococcus and Kwoniella reveals pathogenesis evolution and contrasting modes of karyotype evolution via chromosome fusion or intercentromeric recombination.</title>
        <authorList>
            <person name="Coelho M.A."/>
            <person name="David-Palma M."/>
            <person name="Shea T."/>
            <person name="Bowers K."/>
            <person name="McGinley-Smith S."/>
            <person name="Mohammad A.W."/>
            <person name="Gnirke A."/>
            <person name="Yurkov A.M."/>
            <person name="Nowrousian M."/>
            <person name="Sun S."/>
            <person name="Cuomo C.A."/>
            <person name="Heitman J."/>
        </authorList>
    </citation>
    <scope>NUCLEOTIDE SEQUENCE</scope>
    <source>
        <strain evidence="5">CBS 10117</strain>
    </source>
</reference>
<evidence type="ECO:0000313" key="6">
    <source>
        <dbReference type="Proteomes" id="UP000078595"/>
    </source>
</evidence>
<feature type="compositionally biased region" description="Basic and acidic residues" evidence="1">
    <location>
        <begin position="620"/>
        <end position="644"/>
    </location>
</feature>
<dbReference type="Pfam" id="PF13193">
    <property type="entry name" value="AMP-binding_C"/>
    <property type="match status" value="1"/>
</dbReference>
<keyword evidence="2" id="KW-0472">Membrane</keyword>
<feature type="region of interest" description="Disordered" evidence="1">
    <location>
        <begin position="64"/>
        <end position="91"/>
    </location>
</feature>
<protein>
    <recommendedName>
        <fullName evidence="7">Long-chain fatty acid CoA ligase</fullName>
    </recommendedName>
</protein>
<dbReference type="InterPro" id="IPR020845">
    <property type="entry name" value="AMP-binding_CS"/>
</dbReference>
<dbReference type="PANTHER" id="PTHR24096">
    <property type="entry name" value="LONG-CHAIN-FATTY-ACID--COA LIGASE"/>
    <property type="match status" value="1"/>
</dbReference>
<feature type="region of interest" description="Disordered" evidence="1">
    <location>
        <begin position="613"/>
        <end position="644"/>
    </location>
</feature>
<feature type="domain" description="AMP-dependent synthetase/ligase" evidence="3">
    <location>
        <begin position="89"/>
        <end position="455"/>
    </location>
</feature>
<proteinExistence type="predicted"/>
<evidence type="ECO:0000256" key="1">
    <source>
        <dbReference type="SAM" id="MobiDB-lite"/>
    </source>
</evidence>
<dbReference type="KEGG" id="kdj:28971121"/>
<dbReference type="RefSeq" id="XP_018260501.2">
    <property type="nucleotide sequence ID" value="XM_018410691.2"/>
</dbReference>
<dbReference type="PROSITE" id="PS00455">
    <property type="entry name" value="AMP_BINDING"/>
    <property type="match status" value="1"/>
</dbReference>
<reference evidence="5" key="1">
    <citation type="submission" date="2013-07" db="EMBL/GenBank/DDBJ databases">
        <authorList>
            <consortium name="The Broad Institute Genome Sequencing Platform"/>
            <person name="Cuomo C."/>
            <person name="Litvintseva A."/>
            <person name="Chen Y."/>
            <person name="Heitman J."/>
            <person name="Sun S."/>
            <person name="Springer D."/>
            <person name="Dromer F."/>
            <person name="Young S.K."/>
            <person name="Zeng Q."/>
            <person name="Gargeya S."/>
            <person name="Fitzgerald M."/>
            <person name="Abouelleil A."/>
            <person name="Alvarado L."/>
            <person name="Berlin A.M."/>
            <person name="Chapman S.B."/>
            <person name="Dewar J."/>
            <person name="Goldberg J."/>
            <person name="Griggs A."/>
            <person name="Gujja S."/>
            <person name="Hansen M."/>
            <person name="Howarth C."/>
            <person name="Imamovic A."/>
            <person name="Larimer J."/>
            <person name="McCowan C."/>
            <person name="Murphy C."/>
            <person name="Pearson M."/>
            <person name="Priest M."/>
            <person name="Roberts A."/>
            <person name="Saif S."/>
            <person name="Shea T."/>
            <person name="Sykes S."/>
            <person name="Wortman J."/>
            <person name="Nusbaum C."/>
            <person name="Birren B."/>
        </authorList>
    </citation>
    <scope>NUCLEOTIDE SEQUENCE</scope>
    <source>
        <strain evidence="5">CBS 10117</strain>
    </source>
</reference>